<keyword evidence="2" id="KW-1133">Transmembrane helix</keyword>
<comment type="caution">
    <text evidence="4">The sequence shown here is derived from an EMBL/GenBank/DDBJ whole genome shotgun (WGS) entry which is preliminary data.</text>
</comment>
<evidence type="ECO:0000259" key="3">
    <source>
        <dbReference type="Pfam" id="PF26635"/>
    </source>
</evidence>
<feature type="compositionally biased region" description="Polar residues" evidence="1">
    <location>
        <begin position="668"/>
        <end position="712"/>
    </location>
</feature>
<proteinExistence type="predicted"/>
<protein>
    <submittedName>
        <fullName evidence="4">Putative membrane protein</fullName>
    </submittedName>
</protein>
<feature type="region of interest" description="Disordered" evidence="1">
    <location>
        <begin position="414"/>
        <end position="721"/>
    </location>
</feature>
<feature type="transmembrane region" description="Helical" evidence="2">
    <location>
        <begin position="295"/>
        <end position="316"/>
    </location>
</feature>
<feature type="transmembrane region" description="Helical" evidence="2">
    <location>
        <begin position="101"/>
        <end position="120"/>
    </location>
</feature>
<dbReference type="PATRIC" id="fig|1405.8.peg.68"/>
<dbReference type="InterPro" id="IPR058066">
    <property type="entry name" value="pXO2-14_N"/>
</dbReference>
<feature type="transmembrane region" description="Helical" evidence="2">
    <location>
        <begin position="242"/>
        <end position="259"/>
    </location>
</feature>
<feature type="compositionally biased region" description="Basic and acidic residues" evidence="1">
    <location>
        <begin position="436"/>
        <end position="446"/>
    </location>
</feature>
<evidence type="ECO:0000313" key="6">
    <source>
        <dbReference type="Proteomes" id="UP000029389"/>
    </source>
</evidence>
<feature type="transmembrane region" description="Helical" evidence="2">
    <location>
        <begin position="74"/>
        <end position="92"/>
    </location>
</feature>
<evidence type="ECO:0000313" key="7">
    <source>
        <dbReference type="Proteomes" id="UP000264294"/>
    </source>
</evidence>
<keyword evidence="7" id="KW-1185">Reference proteome</keyword>
<reference evidence="5 7" key="2">
    <citation type="submission" date="2018-08" db="EMBL/GenBank/DDBJ databases">
        <title>Bacillus clarus sp. nov. strain PS00077A.</title>
        <authorList>
            <person name="Mendez Acevedo M."/>
            <person name="Carroll L."/>
            <person name="Mukherjee M."/>
            <person name="Wiedmann M."/>
            <person name="Kovac J."/>
        </authorList>
    </citation>
    <scope>NUCLEOTIDE SEQUENCE [LARGE SCALE GENOMIC DNA]</scope>
    <source>
        <strain evidence="5 7">PS00077A</strain>
    </source>
</reference>
<name>A0A090ZKN1_9BACI</name>
<feature type="compositionally biased region" description="Basic and acidic residues" evidence="1">
    <location>
        <begin position="490"/>
        <end position="506"/>
    </location>
</feature>
<reference evidence="4 6" key="1">
    <citation type="submission" date="2014-04" db="EMBL/GenBank/DDBJ databases">
        <authorList>
            <person name="Bishop-Lilly K.A."/>
            <person name="Broomall S.M."/>
            <person name="Chain P.S."/>
            <person name="Chertkov O."/>
            <person name="Coyne S.R."/>
            <person name="Daligault H.E."/>
            <person name="Davenport K.W."/>
            <person name="Erkkila T."/>
            <person name="Frey K.G."/>
            <person name="Gibbons H.S."/>
            <person name="Gu W."/>
            <person name="Jaissle J."/>
            <person name="Johnson S.L."/>
            <person name="Koroleva G.I."/>
            <person name="Ladner J.T."/>
            <person name="Lo C.-C."/>
            <person name="Minogue T.D."/>
            <person name="Munk C."/>
            <person name="Palacios G.F."/>
            <person name="Redden C.L."/>
            <person name="Rosenzweig C.N."/>
            <person name="Scholz M.B."/>
            <person name="Teshima H."/>
            <person name="Xu Y."/>
        </authorList>
    </citation>
    <scope>NUCLEOTIDE SEQUENCE [LARGE SCALE GENOMIC DNA]</scope>
    <source>
        <strain evidence="4 6">BHP</strain>
    </source>
</reference>
<feature type="compositionally biased region" description="Low complexity" evidence="1">
    <location>
        <begin position="422"/>
        <end position="435"/>
    </location>
</feature>
<feature type="compositionally biased region" description="Polar residues" evidence="1">
    <location>
        <begin position="507"/>
        <end position="545"/>
    </location>
</feature>
<accession>A0A090ZKN1</accession>
<dbReference type="Pfam" id="PF26635">
    <property type="entry name" value="DUF8208"/>
    <property type="match status" value="1"/>
</dbReference>
<dbReference type="NCBIfam" id="NF045890">
    <property type="entry name" value="conj_pls20_p028"/>
    <property type="match status" value="1"/>
</dbReference>
<dbReference type="EMBL" id="JMQC01000007">
    <property type="protein sequence ID" value="KFN04746.1"/>
    <property type="molecule type" value="Genomic_DNA"/>
</dbReference>
<feature type="compositionally biased region" description="Polar residues" evidence="1">
    <location>
        <begin position="554"/>
        <end position="647"/>
    </location>
</feature>
<feature type="transmembrane region" description="Helical" evidence="2">
    <location>
        <begin position="328"/>
        <end position="348"/>
    </location>
</feature>
<keyword evidence="2" id="KW-0472">Membrane</keyword>
<evidence type="ECO:0000256" key="2">
    <source>
        <dbReference type="SAM" id="Phobius"/>
    </source>
</evidence>
<dbReference type="AlphaFoldDB" id="A0A090ZKN1"/>
<evidence type="ECO:0000313" key="5">
    <source>
        <dbReference type="EMBL" id="RFT63902.1"/>
    </source>
</evidence>
<sequence>MNDEKVLEILKTFSEYLEIGGFTNYILRSIGWMIILGLSYLVDALEGITDKILLVKTLFASEEVQSFVRDFQPVLYVLFAFSLIYIGYTLIFNRKTNREQIAVNIFISMGVIVLLSTAMMQADKFTDKAIKAVDLKGSGTTSEKIIKDGLTDVAQFDIGEWKTTKLKEPNQISQENIRRIDILEKIDTDFKVSKDKGLTDDGKKILEKKLSVAPDGKEVLIDLKNGWFDFWPDKYYRWDWEFWKIASSLFVIGMTLLFTAIKLGKLCFELAFSYILANLVAPADVANGQKTKHILLNILNSFLIMIMIFISLKLYLIGMNYIHENMNGIAYVMALICLSLAVVDGPVICERIFGIDAGLKNGWGVVAGGYALGKGISKATGGIASKAGNMLKSTGNGALQVGAGVAGVASGYKNAGKASDSGQQDQKQTKGQQGKENGKESTEKQGDANGMANGTGNSSIQDEMGQLGSGTEKSQASQGEAGGGAMSLQDEIKSSGFDKDTKKEGQRTQPNLTKNTSGGTNGATPGTLQRGSNGASTSAPGTNQLGNGGKSSGAPGTSQPGNSGIPSSAPGTSQPGSNGAPSSTPGTSRPDSNGVPSSVPGTSQPGSSGVPTSAPEPSQPSYSGTPSGGDSAQGSSRPFDTTPTSTDDIPAPQRENRTIGQYAKERLSNTFHNSKTVQQTKRSYQLGQNTGESLRNKGQNKGESQKQNVNQNPRRDHRKDA</sequence>
<dbReference type="RefSeq" id="WP_052109479.1">
    <property type="nucleotide sequence ID" value="NZ_JMQC01000007.1"/>
</dbReference>
<keyword evidence="2" id="KW-0812">Transmembrane</keyword>
<dbReference type="EMBL" id="QVOD01000042">
    <property type="protein sequence ID" value="RFT63902.1"/>
    <property type="molecule type" value="Genomic_DNA"/>
</dbReference>
<dbReference type="InterPro" id="IPR058521">
    <property type="entry name" value="DUF8208"/>
</dbReference>
<evidence type="ECO:0000313" key="4">
    <source>
        <dbReference type="EMBL" id="KFN04746.1"/>
    </source>
</evidence>
<feature type="transmembrane region" description="Helical" evidence="2">
    <location>
        <begin position="21"/>
        <end position="42"/>
    </location>
</feature>
<evidence type="ECO:0000256" key="1">
    <source>
        <dbReference type="SAM" id="MobiDB-lite"/>
    </source>
</evidence>
<organism evidence="4 6">
    <name type="scientific">Bacillus clarus</name>
    <dbReference type="NCBI Taxonomy" id="2338372"/>
    <lineage>
        <taxon>Bacteria</taxon>
        <taxon>Bacillati</taxon>
        <taxon>Bacillota</taxon>
        <taxon>Bacilli</taxon>
        <taxon>Bacillales</taxon>
        <taxon>Bacillaceae</taxon>
        <taxon>Bacillus</taxon>
        <taxon>Bacillus cereus group</taxon>
    </lineage>
</organism>
<feature type="compositionally biased region" description="Polar residues" evidence="1">
    <location>
        <begin position="452"/>
        <end position="461"/>
    </location>
</feature>
<dbReference type="Proteomes" id="UP000029389">
    <property type="component" value="Unassembled WGS sequence"/>
</dbReference>
<gene>
    <name evidence="5" type="ORF">D0U04_23830</name>
    <name evidence="4" type="ORF">DJ93_5897</name>
</gene>
<feature type="domain" description="DUF8208" evidence="3">
    <location>
        <begin position="20"/>
        <end position="370"/>
    </location>
</feature>
<dbReference type="Proteomes" id="UP000264294">
    <property type="component" value="Unassembled WGS sequence"/>
</dbReference>